<evidence type="ECO:0000256" key="5">
    <source>
        <dbReference type="ARBA" id="ARBA00023170"/>
    </source>
</evidence>
<protein>
    <submittedName>
        <fullName evidence="9">Metabotropic glutamate receptor 3-like</fullName>
    </submittedName>
</protein>
<evidence type="ECO:0000256" key="2">
    <source>
        <dbReference type="ARBA" id="ARBA00022692"/>
    </source>
</evidence>
<gene>
    <name evidence="9" type="primary">LOC106821520</name>
</gene>
<dbReference type="Gene3D" id="3.40.50.2300">
    <property type="match status" value="2"/>
</dbReference>
<evidence type="ECO:0000256" key="1">
    <source>
        <dbReference type="ARBA" id="ARBA00004141"/>
    </source>
</evidence>
<dbReference type="Pfam" id="PF01094">
    <property type="entry name" value="ANF_receptor"/>
    <property type="match status" value="1"/>
</dbReference>
<keyword evidence="5" id="KW-0675">Receptor</keyword>
<dbReference type="InterPro" id="IPR001828">
    <property type="entry name" value="ANF_lig-bd_rcpt"/>
</dbReference>
<evidence type="ECO:0000313" key="9">
    <source>
        <dbReference type="RefSeq" id="XP_014681855.1"/>
    </source>
</evidence>
<comment type="subcellular location">
    <subcellularLocation>
        <location evidence="1">Membrane</location>
        <topology evidence="1">Multi-pass membrane protein</topology>
    </subcellularLocation>
</comment>
<proteinExistence type="predicted"/>
<accession>A0ABM1FBN4</accession>
<name>A0ABM1FBN4_PRICU</name>
<evidence type="ECO:0000256" key="4">
    <source>
        <dbReference type="ARBA" id="ARBA00023136"/>
    </source>
</evidence>
<evidence type="ECO:0000256" key="6">
    <source>
        <dbReference type="ARBA" id="ARBA00023180"/>
    </source>
</evidence>
<feature type="domain" description="Receptor ligand binding region" evidence="7">
    <location>
        <begin position="95"/>
        <end position="475"/>
    </location>
</feature>
<dbReference type="RefSeq" id="XP_014681855.1">
    <property type="nucleotide sequence ID" value="XM_014826369.1"/>
</dbReference>
<organism evidence="8 9">
    <name type="scientific">Priapulus caudatus</name>
    <name type="common">Priapulid worm</name>
    <dbReference type="NCBI Taxonomy" id="37621"/>
    <lineage>
        <taxon>Eukaryota</taxon>
        <taxon>Metazoa</taxon>
        <taxon>Ecdysozoa</taxon>
        <taxon>Scalidophora</taxon>
        <taxon>Priapulida</taxon>
        <taxon>Priapulimorpha</taxon>
        <taxon>Priapulimorphida</taxon>
        <taxon>Priapulidae</taxon>
        <taxon>Priapulus</taxon>
    </lineage>
</organism>
<dbReference type="SUPFAM" id="SSF53822">
    <property type="entry name" value="Periplasmic binding protein-like I"/>
    <property type="match status" value="1"/>
</dbReference>
<dbReference type="PANTHER" id="PTHR24060">
    <property type="entry name" value="METABOTROPIC GLUTAMATE RECEPTOR"/>
    <property type="match status" value="1"/>
</dbReference>
<evidence type="ECO:0000313" key="8">
    <source>
        <dbReference type="Proteomes" id="UP000695022"/>
    </source>
</evidence>
<dbReference type="GeneID" id="106821520"/>
<dbReference type="InterPro" id="IPR000337">
    <property type="entry name" value="GPCR_3"/>
</dbReference>
<evidence type="ECO:0000259" key="7">
    <source>
        <dbReference type="Pfam" id="PF01094"/>
    </source>
</evidence>
<dbReference type="PRINTS" id="PR00248">
    <property type="entry name" value="GPCRMGR"/>
</dbReference>
<reference evidence="9" key="1">
    <citation type="submission" date="2025-08" db="UniProtKB">
        <authorList>
            <consortium name="RefSeq"/>
        </authorList>
    </citation>
    <scope>IDENTIFICATION</scope>
</reference>
<evidence type="ECO:0000256" key="3">
    <source>
        <dbReference type="ARBA" id="ARBA00022989"/>
    </source>
</evidence>
<keyword evidence="8" id="KW-1185">Reference proteome</keyword>
<keyword evidence="6" id="KW-0325">Glycoprotein</keyword>
<dbReference type="InterPro" id="IPR028082">
    <property type="entry name" value="Peripla_BP_I"/>
</dbReference>
<keyword evidence="2" id="KW-0812">Transmembrane</keyword>
<keyword evidence="3" id="KW-1133">Transmembrane helix</keyword>
<keyword evidence="4" id="KW-0472">Membrane</keyword>
<dbReference type="InterPro" id="IPR050726">
    <property type="entry name" value="mGluR"/>
</dbReference>
<sequence length="485" mass="54376">MSYNLVHWLPAVSMSKHGYRRQQVSWSAQAIAAALLARIVVYLSVANASSSIEWPLQRMANISGDVFIGVMVPIHERDDRLGQCGRLQGEDGIQLLEAVIYAVNEINDNTDLLPGFTLGMLALDTCSSESYALKEAIRLIRPYIVAINGSPGRLNAQNCSKQGQEAAKVVAVVGSTHSAVTIQEATLLGLFNIPQVSYLSTTPTLSNVERFPYFTRTVPSDVYQAYAIIKILREFNWTYVSAVYDDSNYGIKGFQELEKLSFEHDVCFGVTQRLQKEAVQDVVDDAYDYIITKLKSNPKANVVVAFVDMQQARRLMAAAHRVRANFTWIGSDGWSSRTSVVDGLESTVDGAITVQPLARTLPGFANYFTRLRPDNHSEKHNPWFKEYWESEFQCRYVGEPVTPFNSYSRTCTSNETFNNTIALYLHFIYDAVYAIAHALKDMHRVVCGVKRGMCAEMHDINVATLTKYLKNVTFKADDYDAVFNP</sequence>
<dbReference type="Proteomes" id="UP000695022">
    <property type="component" value="Unplaced"/>
</dbReference>